<sequence>MDLAARLALSPVLVAQAVAVRRRALRLPEADGPRHGTLGSGQPLRLRIIGDSSAAGVGVASQDDALAGQLAAMLADDFRIRWTLDAVTGATTRSTLRRLATRDPEPADVVVTALGVNDVTRQLPARLWLRRQRALLDRVAVLHAPRLIYVSGIPPLEHFPLLPDPLRWTLARHGRRLETALARDLTGRAGIVHVPYDTPAEPGLMAADGFHPSARLYTLWARELRGRILSDWPKVSCGTAAADQRAKASR</sequence>
<name>A0A1J0WLQ9_9RHOB</name>
<evidence type="ECO:0000313" key="3">
    <source>
        <dbReference type="Proteomes" id="UP000181897"/>
    </source>
</evidence>
<evidence type="ECO:0000313" key="2">
    <source>
        <dbReference type="EMBL" id="APE45284.1"/>
    </source>
</evidence>
<evidence type="ECO:0000259" key="1">
    <source>
        <dbReference type="Pfam" id="PF13472"/>
    </source>
</evidence>
<dbReference type="GO" id="GO:0016788">
    <property type="term" value="F:hydrolase activity, acting on ester bonds"/>
    <property type="evidence" value="ECO:0007669"/>
    <property type="project" value="UniProtKB-ARBA"/>
</dbReference>
<proteinExistence type="predicted"/>
<dbReference type="InterPro" id="IPR013830">
    <property type="entry name" value="SGNH_hydro"/>
</dbReference>
<protein>
    <recommendedName>
        <fullName evidence="1">SGNH hydrolase-type esterase domain-containing protein</fullName>
    </recommendedName>
</protein>
<dbReference type="SUPFAM" id="SSF52266">
    <property type="entry name" value="SGNH hydrolase"/>
    <property type="match status" value="1"/>
</dbReference>
<accession>A0A1J0WLQ9</accession>
<dbReference type="Proteomes" id="UP000181897">
    <property type="component" value="Chromosome"/>
</dbReference>
<dbReference type="Pfam" id="PF13472">
    <property type="entry name" value="Lipase_GDSL_2"/>
    <property type="match status" value="1"/>
</dbReference>
<dbReference type="Gene3D" id="3.40.50.1110">
    <property type="entry name" value="SGNH hydrolase"/>
    <property type="match status" value="1"/>
</dbReference>
<dbReference type="KEGG" id="suam:BOO69_04280"/>
<dbReference type="EMBL" id="CP018076">
    <property type="protein sequence ID" value="APE45284.1"/>
    <property type="molecule type" value="Genomic_DNA"/>
</dbReference>
<dbReference type="STRING" id="1917485.BOO69_04280"/>
<feature type="domain" description="SGNH hydrolase-type esterase" evidence="1">
    <location>
        <begin position="49"/>
        <end position="217"/>
    </location>
</feature>
<dbReference type="InterPro" id="IPR036514">
    <property type="entry name" value="SGNH_hydro_sf"/>
</dbReference>
<dbReference type="CDD" id="cd01836">
    <property type="entry name" value="FeeA_FeeB_like"/>
    <property type="match status" value="1"/>
</dbReference>
<reference evidence="2 3" key="1">
    <citation type="submission" date="2016-11" db="EMBL/GenBank/DDBJ databases">
        <title>Complete genome sequence of Sulfitobacter sp. AM1-D1, a toxic bacteria associated with marine dinoflagellate Alexandrium minutum in East China Sea.</title>
        <authorList>
            <person name="Yang Q."/>
            <person name="Zhang X."/>
            <person name="Tian X."/>
        </authorList>
    </citation>
    <scope>NUCLEOTIDE SEQUENCE [LARGE SCALE GENOMIC DNA]</scope>
    <source>
        <strain evidence="2 3">AM1-D1</strain>
    </source>
</reference>
<gene>
    <name evidence="2" type="ORF">BOO69_04280</name>
</gene>
<dbReference type="AlphaFoldDB" id="A0A1J0WLQ9"/>
<keyword evidence="3" id="KW-1185">Reference proteome</keyword>
<organism evidence="2 3">
    <name type="scientific">Sulfitobacter alexandrii</name>
    <dbReference type="NCBI Taxonomy" id="1917485"/>
    <lineage>
        <taxon>Bacteria</taxon>
        <taxon>Pseudomonadati</taxon>
        <taxon>Pseudomonadota</taxon>
        <taxon>Alphaproteobacteria</taxon>
        <taxon>Rhodobacterales</taxon>
        <taxon>Roseobacteraceae</taxon>
        <taxon>Sulfitobacter</taxon>
    </lineage>
</organism>